<dbReference type="EMBL" id="JAQNDL010000002">
    <property type="protein sequence ID" value="MDC0718899.1"/>
    <property type="molecule type" value="Genomic_DNA"/>
</dbReference>
<dbReference type="Gene3D" id="3.30.460.10">
    <property type="entry name" value="Beta Polymerase, domain 2"/>
    <property type="match status" value="1"/>
</dbReference>
<comment type="similarity">
    <text evidence="1 2">Belongs to the Iojap/RsfS family.</text>
</comment>
<evidence type="ECO:0000256" key="3">
    <source>
        <dbReference type="SAM" id="MobiDB-lite"/>
    </source>
</evidence>
<dbReference type="RefSeq" id="WP_272087409.1">
    <property type="nucleotide sequence ID" value="NZ_JAQNDL010000002.1"/>
</dbReference>
<protein>
    <recommendedName>
        <fullName evidence="2">Ribosomal silencing factor RsfS</fullName>
    </recommendedName>
</protein>
<evidence type="ECO:0000313" key="4">
    <source>
        <dbReference type="EMBL" id="MDC0718899.1"/>
    </source>
</evidence>
<dbReference type="InterPro" id="IPR043519">
    <property type="entry name" value="NT_sf"/>
</dbReference>
<evidence type="ECO:0000256" key="2">
    <source>
        <dbReference type="HAMAP-Rule" id="MF_01477"/>
    </source>
</evidence>
<dbReference type="SUPFAM" id="SSF81301">
    <property type="entry name" value="Nucleotidyltransferase"/>
    <property type="match status" value="1"/>
</dbReference>
<comment type="subunit">
    <text evidence="2">Interacts with ribosomal protein uL14 (rplN).</text>
</comment>
<evidence type="ECO:0000313" key="5">
    <source>
        <dbReference type="Proteomes" id="UP001221686"/>
    </source>
</evidence>
<dbReference type="NCBIfam" id="TIGR00090">
    <property type="entry name" value="rsfS_iojap_ybeB"/>
    <property type="match status" value="1"/>
</dbReference>
<evidence type="ECO:0000256" key="1">
    <source>
        <dbReference type="ARBA" id="ARBA00010574"/>
    </source>
</evidence>
<feature type="compositionally biased region" description="Pro residues" evidence="3">
    <location>
        <begin position="230"/>
        <end position="246"/>
    </location>
</feature>
<comment type="function">
    <text evidence="2">Functions as a ribosomal silencing factor. Interacts with ribosomal protein uL14 (rplN), blocking formation of intersubunit bridge B8. Prevents association of the 30S and 50S ribosomal subunits and the formation of functional ribosomes, thus repressing translation.</text>
</comment>
<proteinExistence type="inferred from homology"/>
<organism evidence="4 5">
    <name type="scientific">Nannocystis bainbridge</name>
    <dbReference type="NCBI Taxonomy" id="2995303"/>
    <lineage>
        <taxon>Bacteria</taxon>
        <taxon>Pseudomonadati</taxon>
        <taxon>Myxococcota</taxon>
        <taxon>Polyangia</taxon>
        <taxon>Nannocystales</taxon>
        <taxon>Nannocystaceae</taxon>
        <taxon>Nannocystis</taxon>
    </lineage>
</organism>
<dbReference type="Proteomes" id="UP001221686">
    <property type="component" value="Unassembled WGS sequence"/>
</dbReference>
<comment type="subcellular location">
    <subcellularLocation>
        <location evidence="2">Cytoplasm</location>
    </subcellularLocation>
</comment>
<dbReference type="PANTHER" id="PTHR21043:SF0">
    <property type="entry name" value="MITOCHONDRIAL ASSEMBLY OF RIBOSOMAL LARGE SUBUNIT PROTEIN 1"/>
    <property type="match status" value="1"/>
</dbReference>
<keyword evidence="2" id="KW-0963">Cytoplasm</keyword>
<name>A0ABT5E0Q6_9BACT</name>
<feature type="region of interest" description="Disordered" evidence="3">
    <location>
        <begin position="130"/>
        <end position="246"/>
    </location>
</feature>
<comment type="caution">
    <text evidence="4">The sequence shown here is derived from an EMBL/GenBank/DDBJ whole genome shotgun (WGS) entry which is preliminary data.</text>
</comment>
<keyword evidence="2" id="KW-0678">Repressor</keyword>
<reference evidence="4 5" key="1">
    <citation type="submission" date="2022-11" db="EMBL/GenBank/DDBJ databases">
        <title>Minimal conservation of predation-associated metabolite biosynthetic gene clusters underscores biosynthetic potential of Myxococcota including descriptions for ten novel species: Archangium lansinium sp. nov., Myxococcus landrumus sp. nov., Nannocystis bai.</title>
        <authorList>
            <person name="Ahearne A."/>
            <person name="Stevens C."/>
            <person name="Dowd S."/>
        </authorList>
    </citation>
    <scope>NUCLEOTIDE SEQUENCE [LARGE SCALE GENOMIC DNA]</scope>
    <source>
        <strain evidence="4 5">BB15-2</strain>
    </source>
</reference>
<sequence length="246" mass="26612">MTKPALSRAALPPAIQRALDLAVDAKAAAPVVLQLTDVAGYTDWALVVSGRSDRHVGGITEAIMAGLKDQQRSPIGTDGLEEHLWDLLDYDDFLVHVFYHPVRKHYDLESMWRDAPRVELGLPEDVMDTSALEGLTPPTDMPPFRGGSFGAFPGELEDEEELADAPGELPEGAEDEEPEEGDEDEAAEYDEPDDFADEEGEYAYDEGDEGDEDDDALAAEDPDSDAAPADAPPADAPPADVPPRRK</sequence>
<gene>
    <name evidence="2 4" type="primary">rsfS</name>
    <name evidence="4" type="ORF">POL25_18490</name>
</gene>
<dbReference type="PANTHER" id="PTHR21043">
    <property type="entry name" value="IOJAP SUPERFAMILY ORTHOLOG"/>
    <property type="match status" value="1"/>
</dbReference>
<dbReference type="Pfam" id="PF02410">
    <property type="entry name" value="RsfS"/>
    <property type="match status" value="1"/>
</dbReference>
<keyword evidence="2" id="KW-0810">Translation regulation</keyword>
<keyword evidence="5" id="KW-1185">Reference proteome</keyword>
<dbReference type="InterPro" id="IPR004394">
    <property type="entry name" value="Iojap/RsfS/C7orf30"/>
</dbReference>
<feature type="compositionally biased region" description="Acidic residues" evidence="3">
    <location>
        <begin position="171"/>
        <end position="224"/>
    </location>
</feature>
<accession>A0ABT5E0Q6</accession>
<dbReference type="HAMAP" id="MF_01477">
    <property type="entry name" value="Iojap_RsfS"/>
    <property type="match status" value="1"/>
</dbReference>